<evidence type="ECO:0000256" key="1">
    <source>
        <dbReference type="SAM" id="MobiDB-lite"/>
    </source>
</evidence>
<feature type="transmembrane region" description="Helical" evidence="2">
    <location>
        <begin position="314"/>
        <end position="338"/>
    </location>
</feature>
<feature type="transmembrane region" description="Helical" evidence="2">
    <location>
        <begin position="273"/>
        <end position="293"/>
    </location>
</feature>
<keyword evidence="2" id="KW-0812">Transmembrane</keyword>
<dbReference type="Pfam" id="PF01944">
    <property type="entry name" value="SpoIIM"/>
    <property type="match status" value="1"/>
</dbReference>
<feature type="compositionally biased region" description="Basic and acidic residues" evidence="1">
    <location>
        <begin position="29"/>
        <end position="38"/>
    </location>
</feature>
<feature type="transmembrane region" description="Helical" evidence="2">
    <location>
        <begin position="152"/>
        <end position="174"/>
    </location>
</feature>
<feature type="transmembrane region" description="Helical" evidence="2">
    <location>
        <begin position="246"/>
        <end position="267"/>
    </location>
</feature>
<evidence type="ECO:0000256" key="2">
    <source>
        <dbReference type="SAM" id="Phobius"/>
    </source>
</evidence>
<keyword evidence="2" id="KW-1133">Transmembrane helix</keyword>
<feature type="transmembrane region" description="Helical" evidence="2">
    <location>
        <begin position="113"/>
        <end position="131"/>
    </location>
</feature>
<keyword evidence="2" id="KW-0472">Membrane</keyword>
<gene>
    <name evidence="3" type="ORF">J0X25_07220</name>
</gene>
<feature type="compositionally biased region" description="Basic and acidic residues" evidence="1">
    <location>
        <begin position="1"/>
        <end position="19"/>
    </location>
</feature>
<feature type="transmembrane region" description="Helical" evidence="2">
    <location>
        <begin position="88"/>
        <end position="107"/>
    </location>
</feature>
<proteinExistence type="predicted"/>
<protein>
    <submittedName>
        <fullName evidence="3">Stage II sporulation protein M</fullName>
    </submittedName>
</protein>
<evidence type="ECO:0000313" key="3">
    <source>
        <dbReference type="EMBL" id="QSX00740.1"/>
    </source>
</evidence>
<dbReference type="PANTHER" id="PTHR35337">
    <property type="entry name" value="SLR1478 PROTEIN"/>
    <property type="match status" value="1"/>
</dbReference>
<dbReference type="Proteomes" id="UP000663203">
    <property type="component" value="Chromosome"/>
</dbReference>
<organism evidence="3 4">
    <name type="scientific">Haloterrigena alkaliphila</name>
    <dbReference type="NCBI Taxonomy" id="2816475"/>
    <lineage>
        <taxon>Archaea</taxon>
        <taxon>Methanobacteriati</taxon>
        <taxon>Methanobacteriota</taxon>
        <taxon>Stenosarchaea group</taxon>
        <taxon>Halobacteria</taxon>
        <taxon>Halobacteriales</taxon>
        <taxon>Natrialbaceae</taxon>
        <taxon>Haloterrigena</taxon>
    </lineage>
</organism>
<name>A0A8A2VFB5_9EURY</name>
<dbReference type="InterPro" id="IPR002798">
    <property type="entry name" value="SpoIIM-like"/>
</dbReference>
<reference evidence="3 4" key="1">
    <citation type="submission" date="2021-03" db="EMBL/GenBank/DDBJ databases">
        <title>Haloterrigena longa sp. nov. and Haloterrigena limicola sp. nov., extremely halophilic archaea isolated from a salt lake.</title>
        <authorList>
            <person name="Henglin C."/>
        </authorList>
    </citation>
    <scope>NUCLEOTIDE SEQUENCE [LARGE SCALE GENOMIC DNA]</scope>
    <source>
        <strain evidence="3 4">KZCA68</strain>
    </source>
</reference>
<dbReference type="RefSeq" id="WP_207290458.1">
    <property type="nucleotide sequence ID" value="NZ_CP071462.1"/>
</dbReference>
<accession>A0A8A2VFB5</accession>
<evidence type="ECO:0000313" key="4">
    <source>
        <dbReference type="Proteomes" id="UP000663203"/>
    </source>
</evidence>
<dbReference type="KEGG" id="hakz:J0X25_07220"/>
<sequence length="344" mass="36140">MRDDDRGGRTETDPDRDEWPPAGSPENDDVGRDRETSPTDRSAADLQDESGHDPGRTASSSEPSRGDGSEPTQPPGGSDPEAIRRWSALLFSLAVIAAGTAGAIFVASDAPRAAGGASVLALVFGAVGLLGRTAAPSVLGHLDDAWTEHRPYVWFSAGVFAVGVVLGVALYAAGVDLVDFFLEMITQEFGEEELPGEVGDPTGELPFEPTATFFIQNNTPPFLASIAGALTLGVVTLLIMGFNGVLIGNIGAVVGSETGFGLIVALIGPHGIFELPALFIAAGVGFRFVHRLGQRVFGSRDALFTRSYLLRTTLFVVFGWLLLVLAAFVEAYVTLLIADTLVPL</sequence>
<dbReference type="AlphaFoldDB" id="A0A8A2VFB5"/>
<dbReference type="EMBL" id="CP071462">
    <property type="protein sequence ID" value="QSX00740.1"/>
    <property type="molecule type" value="Genomic_DNA"/>
</dbReference>
<keyword evidence="4" id="KW-1185">Reference proteome</keyword>
<feature type="transmembrane region" description="Helical" evidence="2">
    <location>
        <begin position="222"/>
        <end position="239"/>
    </location>
</feature>
<dbReference type="PANTHER" id="PTHR35337:SF1">
    <property type="entry name" value="SLR1478 PROTEIN"/>
    <property type="match status" value="1"/>
</dbReference>
<feature type="region of interest" description="Disordered" evidence="1">
    <location>
        <begin position="1"/>
        <end position="81"/>
    </location>
</feature>
<dbReference type="GeneID" id="63187083"/>